<dbReference type="GO" id="GO:0004672">
    <property type="term" value="F:protein kinase activity"/>
    <property type="evidence" value="ECO:0007669"/>
    <property type="project" value="InterPro"/>
</dbReference>
<evidence type="ECO:0000256" key="1">
    <source>
        <dbReference type="SAM" id="MobiDB-lite"/>
    </source>
</evidence>
<proteinExistence type="predicted"/>
<dbReference type="InterPro" id="IPR040976">
    <property type="entry name" value="Pkinase_fungal"/>
</dbReference>
<evidence type="ECO:0000259" key="2">
    <source>
        <dbReference type="Pfam" id="PF17667"/>
    </source>
</evidence>
<dbReference type="PANTHER" id="PTHR38248:SF2">
    <property type="entry name" value="FUNK1 11"/>
    <property type="match status" value="1"/>
</dbReference>
<feature type="domain" description="Fungal-type protein kinase" evidence="2">
    <location>
        <begin position="161"/>
        <end position="256"/>
    </location>
</feature>
<evidence type="ECO:0000313" key="3">
    <source>
        <dbReference type="EMBL" id="OSC97007.1"/>
    </source>
</evidence>
<dbReference type="Pfam" id="PF17667">
    <property type="entry name" value="Pkinase_fungal"/>
    <property type="match status" value="2"/>
</dbReference>
<feature type="region of interest" description="Disordered" evidence="1">
    <location>
        <begin position="867"/>
        <end position="918"/>
    </location>
</feature>
<name>A0A1Y2I785_TRAC3</name>
<feature type="region of interest" description="Disordered" evidence="1">
    <location>
        <begin position="451"/>
        <end position="504"/>
    </location>
</feature>
<dbReference type="InterPro" id="IPR011009">
    <property type="entry name" value="Kinase-like_dom_sf"/>
</dbReference>
<keyword evidence="4" id="KW-1185">Reference proteome</keyword>
<feature type="compositionally biased region" description="Polar residues" evidence="1">
    <location>
        <begin position="482"/>
        <end position="500"/>
    </location>
</feature>
<dbReference type="InterPro" id="IPR008266">
    <property type="entry name" value="Tyr_kinase_AS"/>
</dbReference>
<feature type="domain" description="Fungal-type protein kinase" evidence="2">
    <location>
        <begin position="352"/>
        <end position="653"/>
    </location>
</feature>
<dbReference type="PANTHER" id="PTHR38248">
    <property type="entry name" value="FUNK1 6"/>
    <property type="match status" value="1"/>
</dbReference>
<dbReference type="OrthoDB" id="2757515at2759"/>
<gene>
    <name evidence="3" type="ORF">PYCCODRAFT_1399542</name>
</gene>
<dbReference type="SUPFAM" id="SSF56112">
    <property type="entry name" value="Protein kinase-like (PK-like)"/>
    <property type="match status" value="1"/>
</dbReference>
<dbReference type="PROSITE" id="PS00109">
    <property type="entry name" value="PROTEIN_KINASE_TYR"/>
    <property type="match status" value="1"/>
</dbReference>
<reference evidence="3 4" key="1">
    <citation type="journal article" date="2015" name="Biotechnol. Biofuels">
        <title>Enhanced degradation of softwood versus hardwood by the white-rot fungus Pycnoporus coccineus.</title>
        <authorList>
            <person name="Couturier M."/>
            <person name="Navarro D."/>
            <person name="Chevret D."/>
            <person name="Henrissat B."/>
            <person name="Piumi F."/>
            <person name="Ruiz-Duenas F.J."/>
            <person name="Martinez A.T."/>
            <person name="Grigoriev I.V."/>
            <person name="Riley R."/>
            <person name="Lipzen A."/>
            <person name="Berrin J.G."/>
            <person name="Master E.R."/>
            <person name="Rosso M.N."/>
        </authorList>
    </citation>
    <scope>NUCLEOTIDE SEQUENCE [LARGE SCALE GENOMIC DNA]</scope>
    <source>
        <strain evidence="3 4">BRFM310</strain>
    </source>
</reference>
<dbReference type="EMBL" id="KZ084160">
    <property type="protein sequence ID" value="OSC97007.1"/>
    <property type="molecule type" value="Genomic_DNA"/>
</dbReference>
<organism evidence="3 4">
    <name type="scientific">Trametes coccinea (strain BRFM310)</name>
    <name type="common">Pycnoporus coccineus</name>
    <dbReference type="NCBI Taxonomy" id="1353009"/>
    <lineage>
        <taxon>Eukaryota</taxon>
        <taxon>Fungi</taxon>
        <taxon>Dikarya</taxon>
        <taxon>Basidiomycota</taxon>
        <taxon>Agaricomycotina</taxon>
        <taxon>Agaricomycetes</taxon>
        <taxon>Polyporales</taxon>
        <taxon>Polyporaceae</taxon>
        <taxon>Trametes</taxon>
    </lineage>
</organism>
<feature type="region of interest" description="Disordered" evidence="1">
    <location>
        <begin position="750"/>
        <end position="778"/>
    </location>
</feature>
<accession>A0A1Y2I785</accession>
<dbReference type="Gene3D" id="1.10.510.10">
    <property type="entry name" value="Transferase(Phosphotransferase) domain 1"/>
    <property type="match status" value="1"/>
</dbReference>
<sequence length="918" mass="103701">MGHTILVDFETFASDILGVKPSLCAVEALPDKVVNGARLVFDQLFHEGATPTEAVIAEHFIKVVNMENFGSPLSKHKAAFTGNHTTSVEGEEVGGEECKIDAGLYLNEHFPVNARSTTGKLTSGKPEWNHIRLFIVFKRKGTNFDPFDDYEPDAPDSEYSAQTRQAVRRQITDYVLDIRNRQHRTCIYGLFIIGPEFRVMRFDQHGTIVTKKKDYAEDPRALLSFLAWFDRVLPEQQGYDPTATLLTEGSRAYKLMEEFSEDHVSDMPLTEGSRVPATYMPPPRDVQGIAVEPATLPCDTREKTKATPSTDDESYLDEVEVDNAEDPRVFAYVRKKFRQSLEKGWPRYRLEVGDEKRLFLVGKPIWTASWLFGRGTRGYIALDVKKRRFVFLKDCWRPYYEATKSEGEWLEILNRAGTNATKINVPTLVTHGDVAGQVTKTAQYANHCAAQARRQNKTSRQDAEIPLSPAYSGTKEDYIDPSVSTSAATTAGNADGPSSQHDSEVIYRRPYTHYRIVTKDVCLPFTEITSSSQLVVLLFDCVVAHSYAYTDHRLLHRDISAGNVIIRPSLSSKVTEDGYKKVVWKGILTDWELAKVIPAQDPSDSEKPIEEVPPRLERTGTWQFMSVAYVRNQFQRPVTVADELESFFHVFLYYALRLLHHNVSNVPFFVWEYFDSCLPGGKDKKYCSTRKSAAMDVGKIWTAGGLPLHFTFPNGAAHQDLNDMISTLLYYFHARYQVLSWEYQQSLVRSNPAAPGDPSNAPAGPSRSQSRFSERLERRRKSAKFENIELRVFKDESEPFDQIKARAEDLDDHSAFVTILWDALYPNEETPARTPVWPVTDVVRDRLPDTYDPGELASKFNKMYTASGKRTADADPDGAPARKKLRTDISEPSGHSLPFQPTRARTVGRCVGTLPGDS</sequence>
<protein>
    <recommendedName>
        <fullName evidence="2">Fungal-type protein kinase domain-containing protein</fullName>
    </recommendedName>
</protein>
<dbReference type="AlphaFoldDB" id="A0A1Y2I785"/>
<dbReference type="Proteomes" id="UP000193067">
    <property type="component" value="Unassembled WGS sequence"/>
</dbReference>
<evidence type="ECO:0000313" key="4">
    <source>
        <dbReference type="Proteomes" id="UP000193067"/>
    </source>
</evidence>